<keyword evidence="30" id="KW-0479">Metal-binding</keyword>
<dbReference type="GO" id="GO:0005524">
    <property type="term" value="F:ATP binding"/>
    <property type="evidence" value="ECO:0007669"/>
    <property type="project" value="UniProtKB-UniRule"/>
</dbReference>
<keyword evidence="30" id="KW-0460">Magnesium</keyword>
<dbReference type="GO" id="GO:0160185">
    <property type="term" value="F:phospholipase C activator activity"/>
    <property type="evidence" value="ECO:0007669"/>
    <property type="project" value="Ensembl"/>
</dbReference>
<dbReference type="GO" id="GO:0048661">
    <property type="term" value="P:positive regulation of smooth muscle cell proliferation"/>
    <property type="evidence" value="ECO:0007669"/>
    <property type="project" value="Ensembl"/>
</dbReference>
<feature type="active site" description="Proton acceptor" evidence="28">
    <location>
        <position position="826"/>
    </location>
</feature>
<evidence type="ECO:0000256" key="24">
    <source>
        <dbReference type="ARBA" id="ARBA00023329"/>
    </source>
</evidence>
<dbReference type="GO" id="GO:0043235">
    <property type="term" value="C:receptor complex"/>
    <property type="evidence" value="ECO:0007669"/>
    <property type="project" value="TreeGrafter"/>
</dbReference>
<dbReference type="GO" id="GO:0005019">
    <property type="term" value="F:platelet-derived growth factor beta-receptor activity"/>
    <property type="evidence" value="ECO:0007669"/>
    <property type="project" value="Ensembl"/>
</dbReference>
<evidence type="ECO:0000313" key="40">
    <source>
        <dbReference type="Ensembl" id="ENSMFAP00000003821.2"/>
    </source>
</evidence>
<keyword evidence="13 27" id="KW-0418">Kinase</keyword>
<feature type="transmembrane region" description="Helical" evidence="36">
    <location>
        <begin position="532"/>
        <end position="556"/>
    </location>
</feature>
<dbReference type="GO" id="GO:0050850">
    <property type="term" value="P:positive regulation of calcium-mediated signaling"/>
    <property type="evidence" value="ECO:0007669"/>
    <property type="project" value="Ensembl"/>
</dbReference>
<dbReference type="AlphaFoldDB" id="A0A2K5TUS0"/>
<dbReference type="Gene3D" id="2.60.40.10">
    <property type="entry name" value="Immunoglobulins"/>
    <property type="match status" value="5"/>
</dbReference>
<keyword evidence="16 36" id="KW-1133">Transmembrane helix</keyword>
<dbReference type="GO" id="GO:0070374">
    <property type="term" value="P:positive regulation of ERK1 and ERK2 cascade"/>
    <property type="evidence" value="ECO:0007669"/>
    <property type="project" value="Ensembl"/>
</dbReference>
<dbReference type="InterPro" id="IPR011009">
    <property type="entry name" value="Kinase-like_dom_sf"/>
</dbReference>
<dbReference type="Pfam" id="PF13927">
    <property type="entry name" value="Ig_3"/>
    <property type="match status" value="1"/>
</dbReference>
<feature type="binding site" evidence="30">
    <location>
        <position position="844"/>
    </location>
    <ligand>
        <name>Mg(2+)</name>
        <dbReference type="ChEBI" id="CHEBI:18420"/>
    </ligand>
</feature>
<comment type="catalytic activity">
    <reaction evidence="25 27">
        <text>L-tyrosyl-[protein] + ATP = O-phospho-L-tyrosyl-[protein] + ADP + H(+)</text>
        <dbReference type="Rhea" id="RHEA:10596"/>
        <dbReference type="Rhea" id="RHEA-COMP:10136"/>
        <dbReference type="Rhea" id="RHEA-COMP:20101"/>
        <dbReference type="ChEBI" id="CHEBI:15378"/>
        <dbReference type="ChEBI" id="CHEBI:30616"/>
        <dbReference type="ChEBI" id="CHEBI:46858"/>
        <dbReference type="ChEBI" id="CHEBI:61978"/>
        <dbReference type="ChEBI" id="CHEBI:456216"/>
        <dbReference type="EC" id="2.7.10.1"/>
    </reaction>
</comment>
<dbReference type="SMART" id="SM00219">
    <property type="entry name" value="TyrKc"/>
    <property type="match status" value="1"/>
</dbReference>
<keyword evidence="21" id="KW-0325">Glycoprotein</keyword>
<feature type="binding site" evidence="29">
    <location>
        <begin position="682"/>
        <end position="688"/>
    </location>
    <ligand>
        <name>ATP</name>
        <dbReference type="ChEBI" id="CHEBI:30616"/>
    </ligand>
</feature>
<dbReference type="CDD" id="cd00096">
    <property type="entry name" value="Ig"/>
    <property type="match status" value="1"/>
</dbReference>
<dbReference type="CDD" id="cd05107">
    <property type="entry name" value="PTKc_PDGFR_beta"/>
    <property type="match status" value="1"/>
</dbReference>
<keyword evidence="4 27" id="KW-0217">Developmental protein</keyword>
<evidence type="ECO:0000256" key="27">
    <source>
        <dbReference type="PIRNR" id="PIRNR500948"/>
    </source>
</evidence>
<evidence type="ECO:0000256" key="35">
    <source>
        <dbReference type="SAM" id="MobiDB-lite"/>
    </source>
</evidence>
<dbReference type="CDD" id="cd05861">
    <property type="entry name" value="IgI_PDGFR-alphabeta"/>
    <property type="match status" value="1"/>
</dbReference>
<dbReference type="InterPro" id="IPR013151">
    <property type="entry name" value="Immunoglobulin_dom"/>
</dbReference>
<dbReference type="InterPro" id="IPR007110">
    <property type="entry name" value="Ig-like_dom"/>
</dbReference>
<dbReference type="FunFam" id="2.60.40.10:FF:000715">
    <property type="entry name" value="Platelet-derived growth factor receptor beta"/>
    <property type="match status" value="1"/>
</dbReference>
<keyword evidence="9 34" id="KW-0812">Transmembrane</keyword>
<keyword evidence="6 27" id="KW-0145">Chemotaxis</keyword>
<proteinExistence type="inferred from homology"/>
<evidence type="ECO:0000256" key="33">
    <source>
        <dbReference type="PROSITE-ProRule" id="PRU10141"/>
    </source>
</evidence>
<evidence type="ECO:0000256" key="18">
    <source>
        <dbReference type="ARBA" id="ARBA00023137"/>
    </source>
</evidence>
<evidence type="ECO:0000259" key="38">
    <source>
        <dbReference type="PROSITE" id="PS50011"/>
    </source>
</evidence>
<dbReference type="Gene3D" id="3.30.200.20">
    <property type="entry name" value="Phosphorylase Kinase, domain 1"/>
    <property type="match status" value="1"/>
</dbReference>
<dbReference type="Gene3D" id="1.10.510.10">
    <property type="entry name" value="Transferase(Phosphotransferase) domain 1"/>
    <property type="match status" value="1"/>
</dbReference>
<dbReference type="GO" id="GO:0060326">
    <property type="term" value="P:cell chemotaxis"/>
    <property type="evidence" value="ECO:0007669"/>
    <property type="project" value="Ensembl"/>
</dbReference>
<feature type="binding site" evidence="30">
    <location>
        <position position="831"/>
    </location>
    <ligand>
        <name>Mg(2+)</name>
        <dbReference type="ChEBI" id="CHEBI:18420"/>
    </ligand>
</feature>
<dbReference type="Proteomes" id="UP000233100">
    <property type="component" value="Chromosome 6"/>
</dbReference>
<dbReference type="FunFam" id="2.60.40.10:FF:000982">
    <property type="entry name" value="Platelet-derived growth factor receptor beta"/>
    <property type="match status" value="1"/>
</dbReference>
<feature type="binding site" evidence="29">
    <location>
        <position position="830"/>
    </location>
    <ligand>
        <name>ATP</name>
        <dbReference type="ChEBI" id="CHEBI:30616"/>
    </ligand>
</feature>
<keyword evidence="18 27" id="KW-0829">Tyrosine-protein kinase</keyword>
<dbReference type="CDD" id="cd05859">
    <property type="entry name" value="Ig4_PDGFR"/>
    <property type="match status" value="1"/>
</dbReference>
<evidence type="ECO:0000256" key="8">
    <source>
        <dbReference type="ARBA" id="ARBA00022679"/>
    </source>
</evidence>
<keyword evidence="15" id="KW-0832">Ubl conjugation</keyword>
<dbReference type="GeneTree" id="ENSGT00940000157138"/>
<evidence type="ECO:0000313" key="41">
    <source>
        <dbReference type="Proteomes" id="UP000233100"/>
    </source>
</evidence>
<dbReference type="FunFam" id="3.30.200.20:FF:000025">
    <property type="entry name" value="Platelet-derived growth factor receptor alpha"/>
    <property type="match status" value="1"/>
</dbReference>
<feature type="signal peptide" evidence="37">
    <location>
        <begin position="1"/>
        <end position="32"/>
    </location>
</feature>
<dbReference type="Bgee" id="ENSMFAG00000001633">
    <property type="expression patterns" value="Expressed in lung and 13 other cell types or tissues"/>
</dbReference>
<dbReference type="InterPro" id="IPR027288">
    <property type="entry name" value="PGFRB"/>
</dbReference>
<dbReference type="PROSITE" id="PS50835">
    <property type="entry name" value="IG_LIKE"/>
    <property type="match status" value="2"/>
</dbReference>
<keyword evidence="7" id="KW-0597">Phosphoprotein</keyword>
<dbReference type="GO" id="GO:0001525">
    <property type="term" value="P:angiogenesis"/>
    <property type="evidence" value="ECO:0007669"/>
    <property type="project" value="TreeGrafter"/>
</dbReference>
<feature type="binding site" evidence="29 33">
    <location>
        <position position="634"/>
    </location>
    <ligand>
        <name>ATP</name>
        <dbReference type="ChEBI" id="CHEBI:30616"/>
    </ligand>
</feature>
<keyword evidence="20 27" id="KW-0675">Receptor</keyword>
<sequence length="1236" mass="138480">MRLPGAMPALALKGQLLLLPLLLLLEPQVSQGLVITPPGPELILNVSSTFVLTCSGSAPVVWERMSQELPQEMAKAQDNTFSSVLTLTNLTGLDTGEYFCTYNDSRGLEPDERKRLYIFVPDPTVGFLPNDAEELFIFLTEITEITIPCRVTDPQLVVTLHEKKGDIALPVPYDHQRGFSGIFEDRSYICKTTIGDREVDSDAYYVYRLQVSSINVSVNAVQTVVRQGENITLMCIVIGNEVVNFEWMYPRKESGRLVEPVTDFLLDMPYHIRSILHIPSAELEDSGTYTCNVTESVNDHQDEKAINITVVESGYVRLLGEVGALQFAELHRSRTLQVVFEAYPPPTVLWFKDNRTLGDSSAGEIALSTRNVSETRYVSELTLVRVKVAEAGHYTMRAFHEDAEVQLSFQLQINVPVRVLELSESHPDSGEQTVRCRGRGMPQPNIIWSACRDLKRCPRELPPMLLGNSSEEESQLETNVTYWEEEQEFEVVSTLRLQHVDRPLSVRCTLRNAVGQDMQEVIVVPHSLPFKAVVISVILALVVLTIISLIILIMLWQKKPRYEIRWKVIESVSSDGHEYIYVDPMQLPYDSTWELPRDQLVLGRTLGSGAFGQVVEATAHGLSHSQATMKVAVKMLKSTARSSEKQALMSELKIMSHLGPHLNVVNLLGACTKGGPIYIITEYCRYGDLVDYLHRNKHTFLQHHSDKRRPPSAELYSNALPVGLPLPSHVSLTGESDGGYMDMSKDESVDYVPMLDMKGDVKYADIESSNYMAPYDNYVPSAPERTCRATLINESPVLSYMDLVGFSYQVANGMEFLASKNCVHRDLAARNVLICEGKLVKICDFGLARDIMRDSNYISKGSTFLPLKWMAPESIFNSLYTTLSDVWSFGILLWEIFTLGGTPYPELPMNEQFYNAIKRGYRMAQPAHASDEIYEIMQKCWEEKFEIRPPFSQLVLLLERLLGEGYKKKYQQVDEEFLRSDHPAILRSQARLPGFHGLRSPLDSSSVLYTAVQPNEGDNDYIIPLPDPKPEVADEGPLEGSPSLARSCPSPKEKKQTYLASPAPQLLLMASQRPMFCSSAPCPGAGESLQGCRSQRRLQEFRTEFRLGRRLWFSFALGSGEVTAQRGLYRRTLLLWGLDVHTGSPLNWREGLLMRPRPPPKQDPAQGEVAGAPGWGTVPTLPLAAMRPGKAFPLRASVSPYVPGVHTGLRRLPKALIALTVEETNHPRVPVDGAEE</sequence>
<evidence type="ECO:0000256" key="5">
    <source>
        <dbReference type="ARBA" id="ARBA00022475"/>
    </source>
</evidence>
<comment type="similarity">
    <text evidence="27 34">Belongs to the protein kinase superfamily. Tyr protein kinase family. CSF-1/PDGF receptor subfamily.</text>
</comment>
<dbReference type="InterPro" id="IPR003599">
    <property type="entry name" value="Ig_sub"/>
</dbReference>
<dbReference type="FunFam" id="1.10.510.10:FF:000140">
    <property type="entry name" value="Platelet-derived growth factor receptor beta"/>
    <property type="match status" value="1"/>
</dbReference>
<dbReference type="PANTHER" id="PTHR24416:SF53">
    <property type="entry name" value="PLATELET-DERIVED GROWTH FACTOR RECEPTOR BETA"/>
    <property type="match status" value="1"/>
</dbReference>
<evidence type="ECO:0000256" key="29">
    <source>
        <dbReference type="PIRSR" id="PIRSR000615-2"/>
    </source>
</evidence>
<organism evidence="40 41">
    <name type="scientific">Macaca fascicularis</name>
    <name type="common">Crab-eating macaque</name>
    <name type="synonym">Cynomolgus monkey</name>
    <dbReference type="NCBI Taxonomy" id="9541"/>
    <lineage>
        <taxon>Eukaryota</taxon>
        <taxon>Metazoa</taxon>
        <taxon>Chordata</taxon>
        <taxon>Craniata</taxon>
        <taxon>Vertebrata</taxon>
        <taxon>Euteleostomi</taxon>
        <taxon>Mammalia</taxon>
        <taxon>Eutheria</taxon>
        <taxon>Euarchontoglires</taxon>
        <taxon>Primates</taxon>
        <taxon>Haplorrhini</taxon>
        <taxon>Catarrhini</taxon>
        <taxon>Cercopithecidae</taxon>
        <taxon>Cercopithecinae</taxon>
        <taxon>Macaca</taxon>
    </lineage>
</organism>
<dbReference type="Pfam" id="PF07714">
    <property type="entry name" value="PK_Tyr_Ser-Thr"/>
    <property type="match status" value="1"/>
</dbReference>
<feature type="binding site" evidence="32">
    <location>
        <begin position="606"/>
        <end position="614"/>
    </location>
    <ligand>
        <name>ATP</name>
        <dbReference type="ChEBI" id="CHEBI:30616"/>
    </ligand>
</feature>
<name>A0A2K5TUS0_MACFA</name>
<dbReference type="PROSITE" id="PS00240">
    <property type="entry name" value="RECEPTOR_TYR_KIN_III"/>
    <property type="match status" value="1"/>
</dbReference>
<evidence type="ECO:0000256" key="4">
    <source>
        <dbReference type="ARBA" id="ARBA00022473"/>
    </source>
</evidence>
<keyword evidence="11" id="KW-0677">Repeat</keyword>
<dbReference type="InterPro" id="IPR050122">
    <property type="entry name" value="RTK"/>
</dbReference>
<dbReference type="InterPro" id="IPR001824">
    <property type="entry name" value="Tyr_kinase_rcpt_3_CS"/>
</dbReference>
<dbReference type="SMART" id="SM00409">
    <property type="entry name" value="IG"/>
    <property type="match status" value="3"/>
</dbReference>
<feature type="binding site" evidence="29">
    <location>
        <begin position="607"/>
        <end position="614"/>
    </location>
    <ligand>
        <name>ATP</name>
        <dbReference type="ChEBI" id="CHEBI:30616"/>
    </ligand>
</feature>
<dbReference type="InterPro" id="IPR036179">
    <property type="entry name" value="Ig-like_dom_sf"/>
</dbReference>
<keyword evidence="12 27" id="KW-0547">Nucleotide-binding</keyword>
<dbReference type="EC" id="2.7.10.1" evidence="2 27"/>
<dbReference type="SMART" id="SM00408">
    <property type="entry name" value="IGc2"/>
    <property type="match status" value="3"/>
</dbReference>
<dbReference type="GO" id="GO:0019901">
    <property type="term" value="F:protein kinase binding"/>
    <property type="evidence" value="ECO:0007669"/>
    <property type="project" value="Ensembl"/>
</dbReference>
<dbReference type="VEuPathDB" id="HostDB:ENSMFAG00000001633"/>
<evidence type="ECO:0000256" key="36">
    <source>
        <dbReference type="SAM" id="Phobius"/>
    </source>
</evidence>
<dbReference type="InterPro" id="IPR017441">
    <property type="entry name" value="Protein_kinase_ATP_BS"/>
</dbReference>
<keyword evidence="22 27" id="KW-0458">Lysosome</keyword>
<dbReference type="PIRSF" id="PIRSF000615">
    <property type="entry name" value="TyrPK_CSF1-R"/>
    <property type="match status" value="1"/>
</dbReference>
<evidence type="ECO:0000256" key="22">
    <source>
        <dbReference type="ARBA" id="ARBA00023228"/>
    </source>
</evidence>
<dbReference type="GO" id="GO:0031410">
    <property type="term" value="C:cytoplasmic vesicle"/>
    <property type="evidence" value="ECO:0007669"/>
    <property type="project" value="UniProtKB-SubCell"/>
</dbReference>
<dbReference type="InterPro" id="IPR008266">
    <property type="entry name" value="Tyr_kinase_AS"/>
</dbReference>
<dbReference type="PROSITE" id="PS50011">
    <property type="entry name" value="PROTEIN_KINASE_DOM"/>
    <property type="match status" value="1"/>
</dbReference>
<feature type="domain" description="Protein kinase" evidence="38">
    <location>
        <begin position="600"/>
        <end position="962"/>
    </location>
</feature>
<dbReference type="InterPro" id="IPR003598">
    <property type="entry name" value="Ig_sub2"/>
</dbReference>
<evidence type="ECO:0000256" key="11">
    <source>
        <dbReference type="ARBA" id="ARBA00022737"/>
    </source>
</evidence>
<evidence type="ECO:0000256" key="15">
    <source>
        <dbReference type="ARBA" id="ARBA00022843"/>
    </source>
</evidence>
<keyword evidence="23 34" id="KW-0393">Immunoglobulin domain</keyword>
<evidence type="ECO:0000256" key="32">
    <source>
        <dbReference type="PIRSR" id="PIRSR500948-2"/>
    </source>
</evidence>
<reference evidence="40" key="2">
    <citation type="submission" date="2025-08" db="UniProtKB">
        <authorList>
            <consortium name="Ensembl"/>
        </authorList>
    </citation>
    <scope>IDENTIFICATION</scope>
</reference>
<keyword evidence="5 27" id="KW-1003">Cell membrane</keyword>
<feature type="domain" description="Ig-like" evidence="39">
    <location>
        <begin position="20"/>
        <end position="117"/>
    </location>
</feature>
<evidence type="ECO:0000256" key="30">
    <source>
        <dbReference type="PIRSR" id="PIRSR000615-3"/>
    </source>
</evidence>
<dbReference type="Pfam" id="PF25305">
    <property type="entry name" value="Ig_PDGFR_d4"/>
    <property type="match status" value="1"/>
</dbReference>
<evidence type="ECO:0000256" key="2">
    <source>
        <dbReference type="ARBA" id="ARBA00011902"/>
    </source>
</evidence>
<dbReference type="GO" id="GO:0005161">
    <property type="term" value="F:platelet-derived growth factor receptor binding"/>
    <property type="evidence" value="ECO:0007669"/>
    <property type="project" value="Ensembl"/>
</dbReference>
<keyword evidence="19" id="KW-1015">Disulfide bond</keyword>
<dbReference type="GO" id="GO:0005794">
    <property type="term" value="C:Golgi apparatus"/>
    <property type="evidence" value="ECO:0007669"/>
    <property type="project" value="Ensembl"/>
</dbReference>
<evidence type="ECO:0000256" key="34">
    <source>
        <dbReference type="RuleBase" id="RU000311"/>
    </source>
</evidence>
<feature type="region of interest" description="Disordered" evidence="35">
    <location>
        <begin position="1026"/>
        <end position="1056"/>
    </location>
</feature>
<dbReference type="InterPro" id="IPR001245">
    <property type="entry name" value="Ser-Thr/Tyr_kinase_cat_dom"/>
</dbReference>
<comment type="subcellular location">
    <subcellularLocation>
        <location evidence="27">Cell membrane</location>
        <topology evidence="27">Single-pass type I membrane protein</topology>
    </subcellularLocation>
    <subcellularLocation>
        <location evidence="1 27">Cytoplasmic vesicle</location>
    </subcellularLocation>
    <subcellularLocation>
        <location evidence="27">Lysosome lumen</location>
    </subcellularLocation>
    <subcellularLocation>
        <location evidence="34">Membrane</location>
        <topology evidence="34">Single-pass type I membrane protein</topology>
    </subcellularLocation>
</comment>
<evidence type="ECO:0000256" key="3">
    <source>
        <dbReference type="ARBA" id="ARBA00020507"/>
    </source>
</evidence>
<keyword evidence="24 27" id="KW-0968">Cytoplasmic vesicle</keyword>
<feature type="binding site" evidence="30">
    <location>
        <position position="579"/>
    </location>
    <ligand>
        <name>Mg(2+)</name>
        <dbReference type="ChEBI" id="CHEBI:18420"/>
    </ligand>
</feature>
<evidence type="ECO:0000256" key="1">
    <source>
        <dbReference type="ARBA" id="ARBA00004541"/>
    </source>
</evidence>
<evidence type="ECO:0000259" key="39">
    <source>
        <dbReference type="PROSITE" id="PS50835"/>
    </source>
</evidence>
<evidence type="ECO:0000256" key="25">
    <source>
        <dbReference type="ARBA" id="ARBA00051243"/>
    </source>
</evidence>
<comment type="subunit">
    <text evidence="26">Interacts with homodimeric PDGFB and PDGFD, and with heterodimers formed by PDGFA and PDGFB. May also interact with homodimeric PDGFC. Monomer in the absence of bound ligand. Interaction with homodimeric PDGFB, heterodimers formed by PDGFA and PDGFB or homodimeric PDGFD, leads to receptor dimerization, where both PDGFRA homodimers and heterodimers with PDGFRB are observed. Interacts with SH2B2/APS. Interacts directly (tyrosine phosphorylated) with SHB. Interacts (tyrosine phosphorylated) with PIK3R1 and RASA1. Interacts (tyrosine phosphorylated) with CBL. Interacts (tyrosine phosphorylated) with SRC and SRC family kinases. Interacts (tyrosine phosphorylated) with PIK3C2B, maybe indirectly. Interacts (tyrosine phosphorylated) with SHC1, GRB7, GRB10 and NCK1. Interaction with GRB2 is mediated by SHC1. Interacts (via C-terminus) with NHERF1.</text>
</comment>
<dbReference type="PROSITE" id="PS00107">
    <property type="entry name" value="PROTEIN_KINASE_ATP"/>
    <property type="match status" value="1"/>
</dbReference>
<keyword evidence="41" id="KW-1185">Reference proteome</keyword>
<evidence type="ECO:0000256" key="17">
    <source>
        <dbReference type="ARBA" id="ARBA00023136"/>
    </source>
</evidence>
<dbReference type="InterPro" id="IPR020635">
    <property type="entry name" value="Tyr_kinase_cat_dom"/>
</dbReference>
<dbReference type="GO" id="GO:0038091">
    <property type="term" value="P:positive regulation of cell proliferation by VEGF-activated platelet derived growth factor receptor signaling pathway"/>
    <property type="evidence" value="ECO:0007669"/>
    <property type="project" value="Ensembl"/>
</dbReference>
<evidence type="ECO:0000256" key="13">
    <source>
        <dbReference type="ARBA" id="ARBA00022777"/>
    </source>
</evidence>
<dbReference type="GO" id="GO:0048407">
    <property type="term" value="F:platelet-derived growth factor binding"/>
    <property type="evidence" value="ECO:0007669"/>
    <property type="project" value="Ensembl"/>
</dbReference>
<dbReference type="GO" id="GO:0043202">
    <property type="term" value="C:lysosomal lumen"/>
    <property type="evidence" value="ECO:0007669"/>
    <property type="project" value="UniProtKB-SubCell"/>
</dbReference>
<dbReference type="InterPro" id="IPR013783">
    <property type="entry name" value="Ig-like_fold"/>
</dbReference>
<reference evidence="40 41" key="1">
    <citation type="submission" date="2013-03" db="EMBL/GenBank/DDBJ databases">
        <authorList>
            <person name="Warren W."/>
            <person name="Wilson R.K."/>
        </authorList>
    </citation>
    <scope>NUCLEOTIDE SEQUENCE</scope>
</reference>
<evidence type="ECO:0000256" key="26">
    <source>
        <dbReference type="ARBA" id="ARBA00066051"/>
    </source>
</evidence>
<evidence type="ECO:0000256" key="14">
    <source>
        <dbReference type="ARBA" id="ARBA00022840"/>
    </source>
</evidence>
<evidence type="ECO:0000256" key="31">
    <source>
        <dbReference type="PIRSR" id="PIRSR000615-4"/>
    </source>
</evidence>
<feature type="domain" description="Ig-like" evidence="39">
    <location>
        <begin position="214"/>
        <end position="307"/>
    </location>
</feature>
<dbReference type="GO" id="GO:0046872">
    <property type="term" value="F:metal ion binding"/>
    <property type="evidence" value="ECO:0007669"/>
    <property type="project" value="UniProtKB-KW"/>
</dbReference>
<evidence type="ECO:0000256" key="16">
    <source>
        <dbReference type="ARBA" id="ARBA00022989"/>
    </source>
</evidence>
<protein>
    <recommendedName>
        <fullName evidence="3 27">Platelet-derived growth factor receptor beta</fullName>
        <shortName evidence="27">PDGF-R-beta</shortName>
        <shortName evidence="27">PDGFR-beta</shortName>
        <ecNumber evidence="2 27">2.7.10.1</ecNumber>
    </recommendedName>
    <alternativeName>
        <fullName evidence="27">Beta platelet-derived growth factor receptor</fullName>
    </alternativeName>
    <alternativeName>
        <fullName evidence="27">Beta-type platelet-derived growth factor receptor</fullName>
    </alternativeName>
</protein>
<gene>
    <name evidence="40" type="primary">PDGFRB</name>
</gene>
<dbReference type="STRING" id="9541.ENSMFAP00000003821"/>
<dbReference type="SUPFAM" id="SSF56112">
    <property type="entry name" value="Protein kinase-like (PK-like)"/>
    <property type="match status" value="1"/>
</dbReference>
<keyword evidence="14 27" id="KW-0067">ATP-binding</keyword>
<dbReference type="GO" id="GO:0051897">
    <property type="term" value="P:positive regulation of phosphatidylinositol 3-kinase/protein kinase B signal transduction"/>
    <property type="evidence" value="ECO:0007669"/>
    <property type="project" value="Ensembl"/>
</dbReference>
<evidence type="ECO:0000256" key="9">
    <source>
        <dbReference type="ARBA" id="ARBA00022692"/>
    </source>
</evidence>
<dbReference type="GO" id="GO:0005096">
    <property type="term" value="F:GTPase activator activity"/>
    <property type="evidence" value="ECO:0007669"/>
    <property type="project" value="Ensembl"/>
</dbReference>
<evidence type="ECO:0000256" key="10">
    <source>
        <dbReference type="ARBA" id="ARBA00022729"/>
    </source>
</evidence>
<dbReference type="Pfam" id="PF00047">
    <property type="entry name" value="ig"/>
    <property type="match status" value="1"/>
</dbReference>
<keyword evidence="10 37" id="KW-0732">Signal</keyword>
<evidence type="ECO:0000256" key="6">
    <source>
        <dbReference type="ARBA" id="ARBA00022500"/>
    </source>
</evidence>
<accession>A0A2K5TUS0</accession>
<dbReference type="PIRSF" id="PIRSF500948">
    <property type="entry name" value="Beta-PDGF_receptor"/>
    <property type="match status" value="1"/>
</dbReference>
<dbReference type="SUPFAM" id="SSF48726">
    <property type="entry name" value="Immunoglobulin"/>
    <property type="match status" value="3"/>
</dbReference>
<dbReference type="GO" id="GO:0005886">
    <property type="term" value="C:plasma membrane"/>
    <property type="evidence" value="ECO:0007669"/>
    <property type="project" value="UniProtKB-SubCell"/>
</dbReference>
<evidence type="ECO:0000256" key="12">
    <source>
        <dbReference type="ARBA" id="ARBA00022741"/>
    </source>
</evidence>
<dbReference type="InterPro" id="IPR000719">
    <property type="entry name" value="Prot_kinase_dom"/>
</dbReference>
<evidence type="ECO:0000256" key="20">
    <source>
        <dbReference type="ARBA" id="ARBA00023170"/>
    </source>
</evidence>
<dbReference type="GO" id="GO:0014911">
    <property type="term" value="P:positive regulation of smooth muscle cell migration"/>
    <property type="evidence" value="ECO:0007669"/>
    <property type="project" value="Ensembl"/>
</dbReference>
<keyword evidence="8 27" id="KW-0808">Transferase</keyword>
<dbReference type="FunFam" id="2.60.40.10:FF:000572">
    <property type="entry name" value="Platelet-derived growth factor receptor beta"/>
    <property type="match status" value="1"/>
</dbReference>
<dbReference type="PROSITE" id="PS00109">
    <property type="entry name" value="PROTEIN_KINASE_TYR"/>
    <property type="match status" value="1"/>
</dbReference>
<dbReference type="FunFam" id="2.60.40.10:FF:000814">
    <property type="entry name" value="Platelet-derived growth factor receptor beta"/>
    <property type="match status" value="1"/>
</dbReference>
<reference evidence="40" key="3">
    <citation type="submission" date="2025-09" db="UniProtKB">
        <authorList>
            <consortium name="Ensembl"/>
        </authorList>
    </citation>
    <scope>IDENTIFICATION</scope>
</reference>
<evidence type="ECO:0000256" key="28">
    <source>
        <dbReference type="PIRSR" id="PIRSR000615-1"/>
    </source>
</evidence>
<dbReference type="Ensembl" id="ENSMFAT00000022482.2">
    <property type="protein sequence ID" value="ENSMFAP00000003821.2"/>
    <property type="gene ID" value="ENSMFAG00000001633.2"/>
</dbReference>
<feature type="chain" id="PRO_5030050531" description="Platelet-derived growth factor receptor beta" evidence="37">
    <location>
        <begin position="33"/>
        <end position="1236"/>
    </location>
</feature>
<evidence type="ECO:0000256" key="23">
    <source>
        <dbReference type="ARBA" id="ARBA00023319"/>
    </source>
</evidence>
<comment type="function">
    <text evidence="27">Tyrosine-protein kinase that acts as cell-surface receptor for homodimeric PDGFB and PDGFD and for heterodimers formed by PDGFA and PDGFB, and plays an essential role in the regulation of embryonic development, cell proliferation, survival, differentiation, chemotaxis and migration. Plays an essential role in blood vessel development by promoting proliferation, migration and recruitment of pericytes and smooth muscle cells to endothelial cells.</text>
</comment>
<feature type="site" description="Important for interaction with phosphotyrosine-binding proteins" evidence="31">
    <location>
        <position position="970"/>
    </location>
</feature>
<dbReference type="PANTHER" id="PTHR24416">
    <property type="entry name" value="TYROSINE-PROTEIN KINASE RECEPTOR"/>
    <property type="match status" value="1"/>
</dbReference>
<evidence type="ECO:0000256" key="7">
    <source>
        <dbReference type="ARBA" id="ARBA00022553"/>
    </source>
</evidence>
<keyword evidence="17 27" id="KW-0472">Membrane</keyword>
<dbReference type="FunFam" id="2.60.40.10:FF:000223">
    <property type="entry name" value="Platelet-derived growth factor receptor beta"/>
    <property type="match status" value="1"/>
</dbReference>
<evidence type="ECO:0000256" key="19">
    <source>
        <dbReference type="ARBA" id="ARBA00023157"/>
    </source>
</evidence>
<evidence type="ECO:0000256" key="37">
    <source>
        <dbReference type="SAM" id="SignalP"/>
    </source>
</evidence>
<dbReference type="GO" id="GO:0038085">
    <property type="term" value="F:vascular endothelial growth factor binding"/>
    <property type="evidence" value="ECO:0007669"/>
    <property type="project" value="Ensembl"/>
</dbReference>
<evidence type="ECO:0000256" key="21">
    <source>
        <dbReference type="ARBA" id="ARBA00023180"/>
    </source>
</evidence>